<gene>
    <name evidence="2" type="ORF">MBELCI_0325</name>
</gene>
<reference evidence="2" key="1">
    <citation type="journal article" date="2013" name="Genome Announc.">
        <title>Draft Genome Sequence of Loktanella cinnabarina LL-001T, Isolated from Deep-Sea Floor Sediment.</title>
        <authorList>
            <person name="Nishi S."/>
            <person name="Tsubouchi T."/>
            <person name="Takaki Y."/>
            <person name="Koyanagi R."/>
            <person name="Satoh N."/>
            <person name="Maruyama T."/>
            <person name="Hatada Y."/>
        </authorList>
    </citation>
    <scope>NUCLEOTIDE SEQUENCE [LARGE SCALE GENOMIC DNA]</scope>
    <source>
        <strain evidence="2">LL-001</strain>
    </source>
</reference>
<dbReference type="Proteomes" id="UP000016566">
    <property type="component" value="Unassembled WGS sequence"/>
</dbReference>
<dbReference type="EMBL" id="BATB01000002">
    <property type="protein sequence ID" value="GAD54273.1"/>
    <property type="molecule type" value="Genomic_DNA"/>
</dbReference>
<protein>
    <submittedName>
        <fullName evidence="2">ABC-type cobalamin/Fe3+-siderophores transport systems, ATPase components</fullName>
    </submittedName>
</protein>
<accession>U3AHK4</accession>
<evidence type="ECO:0000313" key="3">
    <source>
        <dbReference type="Proteomes" id="UP000016566"/>
    </source>
</evidence>
<comment type="caution">
    <text evidence="2">The sequence shown here is derived from an EMBL/GenBank/DDBJ whole genome shotgun (WGS) entry which is preliminary data.</text>
</comment>
<dbReference type="Pfam" id="PF13449">
    <property type="entry name" value="Phytase-like"/>
    <property type="match status" value="1"/>
</dbReference>
<dbReference type="PIRSF" id="PIRSF031900">
    <property type="entry name" value="UCP031900"/>
    <property type="match status" value="1"/>
</dbReference>
<evidence type="ECO:0000259" key="1">
    <source>
        <dbReference type="Pfam" id="PF13449"/>
    </source>
</evidence>
<proteinExistence type="predicted"/>
<dbReference type="AlphaFoldDB" id="U3AHK4"/>
<name>U3AHK4_9RHOB</name>
<dbReference type="InterPro" id="IPR027372">
    <property type="entry name" value="Phytase-like_dom"/>
</dbReference>
<evidence type="ECO:0000313" key="2">
    <source>
        <dbReference type="EMBL" id="GAD54273.1"/>
    </source>
</evidence>
<dbReference type="eggNOG" id="COG4246">
    <property type="taxonomic scope" value="Bacteria"/>
</dbReference>
<keyword evidence="3" id="KW-1185">Reference proteome</keyword>
<dbReference type="STRING" id="1337093.MBELCI_0325"/>
<feature type="domain" description="Phytase-like" evidence="1">
    <location>
        <begin position="32"/>
        <end position="200"/>
    </location>
</feature>
<organism evidence="2 3">
    <name type="scientific">Limimaricola cinnabarinus LL-001</name>
    <dbReference type="NCBI Taxonomy" id="1337093"/>
    <lineage>
        <taxon>Bacteria</taxon>
        <taxon>Pseudomonadati</taxon>
        <taxon>Pseudomonadota</taxon>
        <taxon>Alphaproteobacteria</taxon>
        <taxon>Rhodobacterales</taxon>
        <taxon>Paracoccaceae</taxon>
        <taxon>Limimaricola</taxon>
    </lineage>
</organism>
<dbReference type="InterPro" id="IPR014567">
    <property type="entry name" value="UCP031900"/>
</dbReference>
<sequence>MVLAALLSGGAPSQQQADYIGSYVWPESAHRSGGFSAIETEAGGLGFITVSDRARMIDGRFERDAEGRITGIDIARSEPLRSGREGIMTAHLADSEGLAIGVDGRRWISFEGKARVRSETGPDGPEVLPRPEAFPHMQFNSALEALAVDEAGALYTIPERSGRIDKPFPVYRWKDGQWTIPFSLPRRDNFLVTGADFGPTGGSTSSSAISRASDFAAGCAASRPTATGEEVLLETGVGVHDNLEGISVWRDDLGRIRLTMVSDDNFRFFQRTEFVEYALDE</sequence>